<protein>
    <submittedName>
        <fullName evidence="2">Uncharacterized protein</fullName>
    </submittedName>
</protein>
<reference evidence="2 3" key="1">
    <citation type="journal article" date="2023" name="Plant Dis.">
        <title>First Report of Diplodia intermedia Causing Canker and Dieback Diseases on Apple Trees in Canada.</title>
        <authorList>
            <person name="Ellouze W."/>
            <person name="Ilyukhin E."/>
            <person name="Sulman M."/>
            <person name="Ali S."/>
        </authorList>
    </citation>
    <scope>NUCLEOTIDE SEQUENCE [LARGE SCALE GENOMIC DNA]</scope>
    <source>
        <strain evidence="2 3">M45-28</strain>
    </source>
</reference>
<accession>A0ABR3U206</accession>
<feature type="compositionally biased region" description="Low complexity" evidence="1">
    <location>
        <begin position="262"/>
        <end position="279"/>
    </location>
</feature>
<evidence type="ECO:0000313" key="2">
    <source>
        <dbReference type="EMBL" id="KAL1649961.1"/>
    </source>
</evidence>
<comment type="caution">
    <text evidence="2">The sequence shown here is derived from an EMBL/GenBank/DDBJ whole genome shotgun (WGS) entry which is preliminary data.</text>
</comment>
<feature type="compositionally biased region" description="Basic and acidic residues" evidence="1">
    <location>
        <begin position="326"/>
        <end position="336"/>
    </location>
</feature>
<feature type="compositionally biased region" description="Gly residues" evidence="1">
    <location>
        <begin position="228"/>
        <end position="246"/>
    </location>
</feature>
<keyword evidence="3" id="KW-1185">Reference proteome</keyword>
<evidence type="ECO:0000313" key="3">
    <source>
        <dbReference type="Proteomes" id="UP001521184"/>
    </source>
</evidence>
<feature type="compositionally biased region" description="Basic and acidic residues" evidence="1">
    <location>
        <begin position="248"/>
        <end position="258"/>
    </location>
</feature>
<proteinExistence type="predicted"/>
<gene>
    <name evidence="2" type="ORF">SLS58_001337</name>
</gene>
<feature type="region of interest" description="Disordered" evidence="1">
    <location>
        <begin position="228"/>
        <end position="391"/>
    </location>
</feature>
<name>A0ABR3U206_9PEZI</name>
<dbReference type="EMBL" id="JAKEKT020000005">
    <property type="protein sequence ID" value="KAL1649961.1"/>
    <property type="molecule type" value="Genomic_DNA"/>
</dbReference>
<organism evidence="2 3">
    <name type="scientific">Diplodia intermedia</name>
    <dbReference type="NCBI Taxonomy" id="856260"/>
    <lineage>
        <taxon>Eukaryota</taxon>
        <taxon>Fungi</taxon>
        <taxon>Dikarya</taxon>
        <taxon>Ascomycota</taxon>
        <taxon>Pezizomycotina</taxon>
        <taxon>Dothideomycetes</taxon>
        <taxon>Dothideomycetes incertae sedis</taxon>
        <taxon>Botryosphaeriales</taxon>
        <taxon>Botryosphaeriaceae</taxon>
        <taxon>Diplodia</taxon>
    </lineage>
</organism>
<feature type="region of interest" description="Disordered" evidence="1">
    <location>
        <begin position="84"/>
        <end position="164"/>
    </location>
</feature>
<evidence type="ECO:0000256" key="1">
    <source>
        <dbReference type="SAM" id="MobiDB-lite"/>
    </source>
</evidence>
<feature type="compositionally biased region" description="Basic and acidic residues" evidence="1">
    <location>
        <begin position="374"/>
        <end position="391"/>
    </location>
</feature>
<sequence length="391" mass="38117">MAGFIQNYVMGMMQNAATGAATYAITTGGRYVGDAVIGAGDLIEGAGRNVGNGVEGYIDRYGNWIRSYGDAAIASTAASSGITPVKPVKGGAGANKKKALPSSKTPKALPAPGGGGKPGLKRSQSDSKSPLSYDPSKALPSSGVKKALPPATGKGGGAEGLSKGQLAKLRGIRAEDLKKGTDGAKKGADGVNKGVGAVGGGVNKGVGAVGGGVNKGVGAVGGGVNRGVGAVGGGLNKMGQGVGGGANKRNDAGKKDAPGKPAYSASVAGDGAAAAKKPSTGGGTGQKGQQYPKPFSPTRADGKVVISRQSKPGAAKPSGGAGAGAGKKDGVKKDDQGGLDFMRMYAEDPKKKGPGSVAGSVKTNASAARKAGGGKKDKKDKQETSGKYDFF</sequence>
<dbReference type="Proteomes" id="UP001521184">
    <property type="component" value="Unassembled WGS sequence"/>
</dbReference>